<name>A0ABS5W5A8_9SPHN</name>
<keyword evidence="1" id="KW-0732">Signal</keyword>
<evidence type="ECO:0000313" key="2">
    <source>
        <dbReference type="EMBL" id="MBT2134277.1"/>
    </source>
</evidence>
<protein>
    <recommendedName>
        <fullName evidence="4">PsiF repeat-containing protein</fullName>
    </recommendedName>
</protein>
<gene>
    <name evidence="2" type="ORF">KK137_08035</name>
</gene>
<sequence>MAGEKVMKVGIFGAAMLLASTSVMAQETQAPPADTQAKQEKRICRTDKMTGSLTRSRRICLTRAQWQEVHNRTKQGLDDTVRQAAGGCQAPTNVTRGSMC</sequence>
<dbReference type="EMBL" id="JAHFVK010000001">
    <property type="protein sequence ID" value="MBT2134277.1"/>
    <property type="molecule type" value="Genomic_DNA"/>
</dbReference>
<feature type="signal peptide" evidence="1">
    <location>
        <begin position="1"/>
        <end position="25"/>
    </location>
</feature>
<organism evidence="2 3">
    <name type="scientific">Croceibacterium selenioxidans</name>
    <dbReference type="NCBI Taxonomy" id="2838833"/>
    <lineage>
        <taxon>Bacteria</taxon>
        <taxon>Pseudomonadati</taxon>
        <taxon>Pseudomonadota</taxon>
        <taxon>Alphaproteobacteria</taxon>
        <taxon>Sphingomonadales</taxon>
        <taxon>Erythrobacteraceae</taxon>
        <taxon>Croceibacterium</taxon>
    </lineage>
</organism>
<evidence type="ECO:0000256" key="1">
    <source>
        <dbReference type="SAM" id="SignalP"/>
    </source>
</evidence>
<evidence type="ECO:0000313" key="3">
    <source>
        <dbReference type="Proteomes" id="UP000811255"/>
    </source>
</evidence>
<comment type="caution">
    <text evidence="2">The sequence shown here is derived from an EMBL/GenBank/DDBJ whole genome shotgun (WGS) entry which is preliminary data.</text>
</comment>
<reference evidence="2 3" key="1">
    <citation type="submission" date="2021-05" db="EMBL/GenBank/DDBJ databases">
        <title>Croceibacterium sp. LX-88 genome sequence.</title>
        <authorList>
            <person name="Luo X."/>
        </authorList>
    </citation>
    <scope>NUCLEOTIDE SEQUENCE [LARGE SCALE GENOMIC DNA]</scope>
    <source>
        <strain evidence="2 3">LX-88</strain>
    </source>
</reference>
<dbReference type="RefSeq" id="WP_214535609.1">
    <property type="nucleotide sequence ID" value="NZ_JAHFVK010000001.1"/>
</dbReference>
<accession>A0ABS5W5A8</accession>
<proteinExistence type="predicted"/>
<keyword evidence="3" id="KW-1185">Reference proteome</keyword>
<dbReference type="Proteomes" id="UP000811255">
    <property type="component" value="Unassembled WGS sequence"/>
</dbReference>
<evidence type="ECO:0008006" key="4">
    <source>
        <dbReference type="Google" id="ProtNLM"/>
    </source>
</evidence>
<feature type="chain" id="PRO_5046582430" description="PsiF repeat-containing protein" evidence="1">
    <location>
        <begin position="26"/>
        <end position="100"/>
    </location>
</feature>